<dbReference type="GO" id="GO:0004519">
    <property type="term" value="F:endonuclease activity"/>
    <property type="evidence" value="ECO:0007669"/>
    <property type="project" value="UniProtKB-KW"/>
</dbReference>
<dbReference type="InterPro" id="IPR003615">
    <property type="entry name" value="HNH_nuc"/>
</dbReference>
<protein>
    <submittedName>
        <fullName evidence="2">HNH endonuclease</fullName>
    </submittedName>
</protein>
<dbReference type="Proteomes" id="UP000198243">
    <property type="component" value="Chromosome I"/>
</dbReference>
<evidence type="ECO:0000259" key="1">
    <source>
        <dbReference type="Pfam" id="PF13391"/>
    </source>
</evidence>
<dbReference type="EMBL" id="LT607412">
    <property type="protein sequence ID" value="SCE78396.1"/>
    <property type="molecule type" value="Genomic_DNA"/>
</dbReference>
<gene>
    <name evidence="2" type="ORF">GA0070607_1529</name>
</gene>
<dbReference type="RefSeq" id="WP_157743103.1">
    <property type="nucleotide sequence ID" value="NZ_LT607412.1"/>
</dbReference>
<accession>A0A1C4V3D0</accession>
<name>A0A1C4V3D0_9ACTN</name>
<sequence length="320" mass="36382">MNRAWSLLTIDESERQFAGNLGYTDVLGSRYAWDSTVPNHRAVQPGDLAVLRNGSHVLGVGWIDDVQTETATKVRRRCPSCGNTAFKTRKQLTPRYKCSPCQNLFDEPSQEQINATVYMCDYARTWRPTTDVRVTNVASAYLNRSAQQSIRPLDPELITRLLGQAYDPSLRWWVEATDPQLPAGHRPRLGHVRIGQAQFRQVLRQRFGDRCLITGPQPAQAIEAAHLYRYCDTPKHDIAGGVLLRRDLHSLFDGFLLAIDPSDWVVRLSPSLDPFPDLAQLGERHLAIPPQVRPREEYLVAHLRWATDLWKPKNDKRDAG</sequence>
<dbReference type="OrthoDB" id="4464809at2"/>
<dbReference type="AlphaFoldDB" id="A0A1C4V3D0"/>
<reference evidence="3" key="1">
    <citation type="submission" date="2016-06" db="EMBL/GenBank/DDBJ databases">
        <authorList>
            <person name="Varghese N."/>
            <person name="Submissions Spin"/>
        </authorList>
    </citation>
    <scope>NUCLEOTIDE SEQUENCE [LARGE SCALE GENOMIC DNA]</scope>
    <source>
        <strain evidence="3">DSM 44875</strain>
    </source>
</reference>
<proteinExistence type="predicted"/>
<keyword evidence="2" id="KW-0540">Nuclease</keyword>
<feature type="domain" description="HNH nuclease" evidence="1">
    <location>
        <begin position="211"/>
        <end position="260"/>
    </location>
</feature>
<dbReference type="Pfam" id="PF13391">
    <property type="entry name" value="HNH_2"/>
    <property type="match status" value="1"/>
</dbReference>
<evidence type="ECO:0000313" key="2">
    <source>
        <dbReference type="EMBL" id="SCE78396.1"/>
    </source>
</evidence>
<keyword evidence="2" id="KW-0378">Hydrolase</keyword>
<keyword evidence="2" id="KW-0255">Endonuclease</keyword>
<organism evidence="2 3">
    <name type="scientific">Micromonospora coriariae</name>
    <dbReference type="NCBI Taxonomy" id="285665"/>
    <lineage>
        <taxon>Bacteria</taxon>
        <taxon>Bacillati</taxon>
        <taxon>Actinomycetota</taxon>
        <taxon>Actinomycetes</taxon>
        <taxon>Micromonosporales</taxon>
        <taxon>Micromonosporaceae</taxon>
        <taxon>Micromonospora</taxon>
    </lineage>
</organism>
<keyword evidence="3" id="KW-1185">Reference proteome</keyword>
<evidence type="ECO:0000313" key="3">
    <source>
        <dbReference type="Proteomes" id="UP000198243"/>
    </source>
</evidence>